<dbReference type="PANTHER" id="PTHR44390">
    <property type="entry name" value="CENTROSOMAL PROTEIN OF 41 KDA"/>
    <property type="match status" value="1"/>
</dbReference>
<accession>A0A2I4DAI0</accession>
<evidence type="ECO:0000256" key="9">
    <source>
        <dbReference type="ARBA" id="ARBA00023273"/>
    </source>
</evidence>
<proteinExistence type="inferred from homology"/>
<evidence type="ECO:0000256" key="8">
    <source>
        <dbReference type="ARBA" id="ARBA00023212"/>
    </source>
</evidence>
<keyword evidence="9" id="KW-0966">Cell projection</keyword>
<evidence type="ECO:0000313" key="12">
    <source>
        <dbReference type="Proteomes" id="UP000192220"/>
    </source>
</evidence>
<keyword evidence="4" id="KW-0963">Cytoplasm</keyword>
<gene>
    <name evidence="13" type="primary">cep41</name>
</gene>
<evidence type="ECO:0000259" key="11">
    <source>
        <dbReference type="PROSITE" id="PS50206"/>
    </source>
</evidence>
<dbReference type="GO" id="GO:0060271">
    <property type="term" value="P:cilium assembly"/>
    <property type="evidence" value="ECO:0007669"/>
    <property type="project" value="TreeGrafter"/>
</dbReference>
<evidence type="ECO:0000256" key="2">
    <source>
        <dbReference type="ARBA" id="ARBA00004300"/>
    </source>
</evidence>
<dbReference type="RefSeq" id="XP_013889244.1">
    <property type="nucleotide sequence ID" value="XM_014033790.1"/>
</dbReference>
<dbReference type="InterPro" id="IPR051889">
    <property type="entry name" value="CEP41"/>
</dbReference>
<reference evidence="13" key="1">
    <citation type="submission" date="2025-08" db="UniProtKB">
        <authorList>
            <consortium name="RefSeq"/>
        </authorList>
    </citation>
    <scope>IDENTIFICATION</scope>
</reference>
<dbReference type="Proteomes" id="UP000192220">
    <property type="component" value="Unplaced"/>
</dbReference>
<keyword evidence="7" id="KW-0969">Cilium</keyword>
<feature type="domain" description="Rhodanese" evidence="11">
    <location>
        <begin position="175"/>
        <end position="272"/>
    </location>
</feature>
<dbReference type="KEGG" id="alim:106536496"/>
<dbReference type="CDD" id="cd00158">
    <property type="entry name" value="RHOD"/>
    <property type="match status" value="1"/>
</dbReference>
<evidence type="ECO:0000256" key="5">
    <source>
        <dbReference type="ARBA" id="ARBA00022794"/>
    </source>
</evidence>
<evidence type="ECO:0000256" key="6">
    <source>
        <dbReference type="ARBA" id="ARBA00022927"/>
    </source>
</evidence>
<evidence type="ECO:0000256" key="4">
    <source>
        <dbReference type="ARBA" id="ARBA00022490"/>
    </source>
</evidence>
<dbReference type="OrthoDB" id="70250at2759"/>
<comment type="subcellular location">
    <subcellularLocation>
        <location evidence="1">Cytoplasm</location>
        <location evidence="1">Cytoskeleton</location>
        <location evidence="1">Cilium basal body</location>
    </subcellularLocation>
    <subcellularLocation>
        <location evidence="2">Cytoplasm</location>
        <location evidence="2">Cytoskeleton</location>
        <location evidence="2">Microtubule organizing center</location>
        <location evidence="2">Centrosome</location>
    </subcellularLocation>
</comment>
<evidence type="ECO:0000256" key="3">
    <source>
        <dbReference type="ARBA" id="ARBA00022448"/>
    </source>
</evidence>
<sequence length="365" mass="40859">MSRNRSIGSEEYMKKRIPKNVKYDHVRTRLDTGCSSTKYVEKLEELRKNYRYRKDEIFKRLKVTTFAQLVLQVALSSVRNHSEADDVSHIPQDSLSMVSDEGQECPSEYTTDSALMVPPLSQCQDSGDSKDICHSARSKLLNVISGVGELNIDEVIQHKASELVSSPAPVNVPYPDCPYLLLDMRDHEQYDRCHIISAQSFPVARLSRTMNPYSKEMLEYKNAQGKIIVVYDEDEMIASQAATVMCQRGFENLFLLSGGLKVIAQKFPCGMTTGSFPVSCLSSPSSKGRKCSVLQQPAERRCRFTFSELANIQEQLEETLIPNKSNSCMSSCSTTSSTCSAASSRLSLSSSIRNSSRVHSSRPWK</sequence>
<protein>
    <submittedName>
        <fullName evidence="13">Centrosomal protein of 41 kDa</fullName>
    </submittedName>
</protein>
<dbReference type="SUPFAM" id="SSF52821">
    <property type="entry name" value="Rhodanese/Cell cycle control phosphatase"/>
    <property type="match status" value="1"/>
</dbReference>
<evidence type="ECO:0000313" key="13">
    <source>
        <dbReference type="RefSeq" id="XP_013889244.1"/>
    </source>
</evidence>
<dbReference type="Gene3D" id="3.40.250.10">
    <property type="entry name" value="Rhodanese-like domain"/>
    <property type="match status" value="1"/>
</dbReference>
<keyword evidence="3" id="KW-0813">Transport</keyword>
<evidence type="ECO:0000256" key="10">
    <source>
        <dbReference type="ARBA" id="ARBA00038465"/>
    </source>
</evidence>
<dbReference type="CTD" id="95681"/>
<dbReference type="PROSITE" id="PS50206">
    <property type="entry name" value="RHODANESE_3"/>
    <property type="match status" value="1"/>
</dbReference>
<dbReference type="GeneID" id="106536496"/>
<keyword evidence="8" id="KW-0206">Cytoskeleton</keyword>
<dbReference type="FunCoup" id="A0A2I4DAI0">
    <property type="interactions" value="268"/>
</dbReference>
<organism evidence="12 13">
    <name type="scientific">Austrofundulus limnaeus</name>
    <name type="common">Annual killifish</name>
    <dbReference type="NCBI Taxonomy" id="52670"/>
    <lineage>
        <taxon>Eukaryota</taxon>
        <taxon>Metazoa</taxon>
        <taxon>Chordata</taxon>
        <taxon>Craniata</taxon>
        <taxon>Vertebrata</taxon>
        <taxon>Euteleostomi</taxon>
        <taxon>Actinopterygii</taxon>
        <taxon>Neopterygii</taxon>
        <taxon>Teleostei</taxon>
        <taxon>Neoteleostei</taxon>
        <taxon>Acanthomorphata</taxon>
        <taxon>Ovalentaria</taxon>
        <taxon>Atherinomorphae</taxon>
        <taxon>Cyprinodontiformes</taxon>
        <taxon>Rivulidae</taxon>
        <taxon>Austrofundulus</taxon>
    </lineage>
</organism>
<evidence type="ECO:0000256" key="1">
    <source>
        <dbReference type="ARBA" id="ARBA00004120"/>
    </source>
</evidence>
<keyword evidence="6" id="KW-0653">Protein transport</keyword>
<dbReference type="InterPro" id="IPR001763">
    <property type="entry name" value="Rhodanese-like_dom"/>
</dbReference>
<keyword evidence="5" id="KW-0970">Cilium biogenesis/degradation</keyword>
<dbReference type="GO" id="GO:0015031">
    <property type="term" value="P:protein transport"/>
    <property type="evidence" value="ECO:0007669"/>
    <property type="project" value="UniProtKB-KW"/>
</dbReference>
<comment type="similarity">
    <text evidence="10">Belongs to the CEP41 family.</text>
</comment>
<keyword evidence="12" id="KW-1185">Reference proteome</keyword>
<name>A0A2I4DAI0_AUSLI</name>
<dbReference type="STRING" id="52670.A0A2I4DAI0"/>
<dbReference type="SMART" id="SM00450">
    <property type="entry name" value="RHOD"/>
    <property type="match status" value="1"/>
</dbReference>
<dbReference type="InterPro" id="IPR036873">
    <property type="entry name" value="Rhodanese-like_dom_sf"/>
</dbReference>
<dbReference type="GO" id="GO:0005813">
    <property type="term" value="C:centrosome"/>
    <property type="evidence" value="ECO:0007669"/>
    <property type="project" value="UniProtKB-SubCell"/>
</dbReference>
<dbReference type="PANTHER" id="PTHR44390:SF1">
    <property type="entry name" value="CENTROSOMAL PROTEIN OF 41 KDA"/>
    <property type="match status" value="1"/>
</dbReference>
<dbReference type="Pfam" id="PF00581">
    <property type="entry name" value="Rhodanese"/>
    <property type="match status" value="1"/>
</dbReference>
<dbReference type="InParanoid" id="A0A2I4DAI0"/>
<dbReference type="GO" id="GO:0036064">
    <property type="term" value="C:ciliary basal body"/>
    <property type="evidence" value="ECO:0007669"/>
    <property type="project" value="TreeGrafter"/>
</dbReference>
<evidence type="ECO:0000256" key="7">
    <source>
        <dbReference type="ARBA" id="ARBA00023069"/>
    </source>
</evidence>
<dbReference type="AlphaFoldDB" id="A0A2I4DAI0"/>